<dbReference type="Pfam" id="PF00635">
    <property type="entry name" value="Motile_Sperm"/>
    <property type="match status" value="1"/>
</dbReference>
<feature type="compositionally biased region" description="Polar residues" evidence="1">
    <location>
        <begin position="59"/>
        <end position="78"/>
    </location>
</feature>
<dbReference type="EMBL" id="GGYP01003664">
    <property type="protein sequence ID" value="MDE48435.1"/>
    <property type="molecule type" value="Transcribed_RNA"/>
</dbReference>
<dbReference type="PANTHER" id="PTHR46384:SF1">
    <property type="entry name" value="MOTILE SPERM DOMAIN-CONTAINING PROTEIN 2"/>
    <property type="match status" value="1"/>
</dbReference>
<dbReference type="SUPFAM" id="SSF49354">
    <property type="entry name" value="PapD-like"/>
    <property type="match status" value="1"/>
</dbReference>
<reference evidence="5" key="1">
    <citation type="submission" date="2018-10" db="EMBL/GenBank/DDBJ databases">
        <title>Transcriptome assembly of Aceria tosichella (Wheat curl mite) Type 2.</title>
        <authorList>
            <person name="Scully E.D."/>
            <person name="Geib S.M."/>
            <person name="Palmer N.A."/>
            <person name="Gupta A.K."/>
            <person name="Sarath G."/>
            <person name="Tatineni S."/>
        </authorList>
    </citation>
    <scope>NUCLEOTIDE SEQUENCE</scope>
    <source>
        <strain evidence="5">LincolnNE</strain>
    </source>
</reference>
<dbReference type="GO" id="GO:0012505">
    <property type="term" value="C:endomembrane system"/>
    <property type="evidence" value="ECO:0007669"/>
    <property type="project" value="TreeGrafter"/>
</dbReference>
<keyword evidence="2" id="KW-0472">Membrane</keyword>
<keyword evidence="2" id="KW-0812">Transmembrane</keyword>
<dbReference type="InterPro" id="IPR036865">
    <property type="entry name" value="CRAL-TRIO_dom_sf"/>
</dbReference>
<evidence type="ECO:0000256" key="1">
    <source>
        <dbReference type="SAM" id="MobiDB-lite"/>
    </source>
</evidence>
<proteinExistence type="predicted"/>
<dbReference type="InterPro" id="IPR036273">
    <property type="entry name" value="CRAL/TRIO_N_dom_sf"/>
</dbReference>
<dbReference type="CDD" id="cd00170">
    <property type="entry name" value="SEC14"/>
    <property type="match status" value="1"/>
</dbReference>
<gene>
    <name evidence="5" type="primary">Mospd2_11</name>
    <name evidence="5" type="ORF">g.8780</name>
</gene>
<dbReference type="InterPro" id="IPR000535">
    <property type="entry name" value="MSP_dom"/>
</dbReference>
<dbReference type="GO" id="GO:0140284">
    <property type="term" value="C:endoplasmic reticulum-endosome membrane contact site"/>
    <property type="evidence" value="ECO:0007669"/>
    <property type="project" value="TreeGrafter"/>
</dbReference>
<feature type="domain" description="MSP" evidence="4">
    <location>
        <begin position="423"/>
        <end position="542"/>
    </location>
</feature>
<dbReference type="SUPFAM" id="SSF46938">
    <property type="entry name" value="CRAL/TRIO N-terminal domain"/>
    <property type="match status" value="1"/>
</dbReference>
<dbReference type="PROSITE" id="PS50191">
    <property type="entry name" value="CRAL_TRIO"/>
    <property type="match status" value="1"/>
</dbReference>
<dbReference type="InterPro" id="IPR053012">
    <property type="entry name" value="ER-organelle_contact"/>
</dbReference>
<dbReference type="Gene3D" id="2.60.40.10">
    <property type="entry name" value="Immunoglobulins"/>
    <property type="match status" value="1"/>
</dbReference>
<feature type="domain" description="CRAL-TRIO" evidence="3">
    <location>
        <begin position="159"/>
        <end position="308"/>
    </location>
</feature>
<name>A0A6G1SD70_9ACAR</name>
<dbReference type="Gene3D" id="3.40.525.10">
    <property type="entry name" value="CRAL-TRIO lipid binding domain"/>
    <property type="match status" value="1"/>
</dbReference>
<dbReference type="SUPFAM" id="SSF52087">
    <property type="entry name" value="CRAL/TRIO domain"/>
    <property type="match status" value="1"/>
</dbReference>
<protein>
    <submittedName>
        <fullName evidence="5">Motile sperm domain-containing protein 2</fullName>
    </submittedName>
</protein>
<dbReference type="InterPro" id="IPR013783">
    <property type="entry name" value="Ig-like_fold"/>
</dbReference>
<dbReference type="InterPro" id="IPR008962">
    <property type="entry name" value="PapD-like_sf"/>
</dbReference>
<evidence type="ECO:0000256" key="2">
    <source>
        <dbReference type="SAM" id="Phobius"/>
    </source>
</evidence>
<dbReference type="AlphaFoldDB" id="A0A6G1SD70"/>
<feature type="transmembrane region" description="Helical" evidence="2">
    <location>
        <begin position="576"/>
        <end position="595"/>
    </location>
</feature>
<dbReference type="PANTHER" id="PTHR46384">
    <property type="entry name" value="MOTILE SPERM DOMAIN-CONTAINING PROTEIN 2"/>
    <property type="match status" value="1"/>
</dbReference>
<dbReference type="Pfam" id="PF00650">
    <property type="entry name" value="CRAL_TRIO"/>
    <property type="match status" value="1"/>
</dbReference>
<feature type="compositionally biased region" description="Low complexity" evidence="1">
    <location>
        <begin position="45"/>
        <end position="58"/>
    </location>
</feature>
<evidence type="ECO:0000259" key="3">
    <source>
        <dbReference type="PROSITE" id="PS50191"/>
    </source>
</evidence>
<dbReference type="PROSITE" id="PS50202">
    <property type="entry name" value="MSP"/>
    <property type="match status" value="1"/>
</dbReference>
<organism evidence="5">
    <name type="scientific">Aceria tosichella</name>
    <name type="common">wheat curl mite</name>
    <dbReference type="NCBI Taxonomy" id="561515"/>
    <lineage>
        <taxon>Eukaryota</taxon>
        <taxon>Metazoa</taxon>
        <taxon>Ecdysozoa</taxon>
        <taxon>Arthropoda</taxon>
        <taxon>Chelicerata</taxon>
        <taxon>Arachnida</taxon>
        <taxon>Acari</taxon>
        <taxon>Acariformes</taxon>
        <taxon>Trombidiformes</taxon>
        <taxon>Prostigmata</taxon>
        <taxon>Eupodina</taxon>
        <taxon>Eriophyoidea</taxon>
        <taxon>Eriophyidae</taxon>
        <taxon>Eriophyinae</taxon>
        <taxon>Aceriini</taxon>
        <taxon>Aceria</taxon>
    </lineage>
</organism>
<accession>A0A6G1SD70</accession>
<sequence>MASTEVIVNGHNHLQTNVGSASTKHPILQNGITKRANGIAKSIEQQQQQSDTTNDNNNLVAENGNSQSPELANSSSSKSAQALIEVRKRFIEYARENPDKVNERDLHKLSTDDWYLKRYLLARNRRVSDTMNMLRKTMEWRNEFGIHISEDAMFPMEFYKIGALFPYENDKEGNLVLYLRIKYHRRIDEMVEVEKHFLVHTFEKIDRITNGQGLVIVFDCQGAGYANCDIDFLQFLITCATEHAPIGLKYIVVYKLPWVLNAFWSLAKKLLPAYLASRVKFCDENSVRQLIEPQNLPDFMEGTCRRNYRWIPPGCPSVFKLANAHGITDAEIEKILPQFQSLLDEADEAMNNASYEDPPETITKYVNNPVTAPTLLSDLALCAIGFGSQPSGGDVEQASNNSGVGGDQAKVSDQGLSSEILSIVRLFPDEFIEFNYDAYNDVFHATMTIYNPNDNNSLAFKLMSNRPSNYSVRPSRGVLAPKAMLTISIVLLNDHKASDKFLIIAQPLEGEIKSISKAQFDSLWSPTQQARTTHTTIKLGSYLRKIVTTSAIQSTIKNPQIYELVSTCRSLKRRQSLSIIINVILLIIIINLFFFN</sequence>
<dbReference type="SMART" id="SM00516">
    <property type="entry name" value="SEC14"/>
    <property type="match status" value="1"/>
</dbReference>
<dbReference type="InterPro" id="IPR001251">
    <property type="entry name" value="CRAL-TRIO_dom"/>
</dbReference>
<feature type="region of interest" description="Disordered" evidence="1">
    <location>
        <begin position="41"/>
        <end position="78"/>
    </location>
</feature>
<evidence type="ECO:0000259" key="4">
    <source>
        <dbReference type="PROSITE" id="PS50202"/>
    </source>
</evidence>
<evidence type="ECO:0000313" key="5">
    <source>
        <dbReference type="EMBL" id="MDE48435.1"/>
    </source>
</evidence>
<keyword evidence="2" id="KW-1133">Transmembrane helix</keyword>